<evidence type="ECO:0000256" key="2">
    <source>
        <dbReference type="SAM" id="SignalP"/>
    </source>
</evidence>
<dbReference type="Proteomes" id="UP001210678">
    <property type="component" value="Unassembled WGS sequence"/>
</dbReference>
<comment type="caution">
    <text evidence="3">The sequence shown here is derived from an EMBL/GenBank/DDBJ whole genome shotgun (WGS) entry which is preliminary data.</text>
</comment>
<evidence type="ECO:0000256" key="1">
    <source>
        <dbReference type="SAM" id="Coils"/>
    </source>
</evidence>
<accession>A0ABT4YW10</accession>
<keyword evidence="4" id="KW-1185">Reference proteome</keyword>
<sequence>MKQILLGILIFTFAHSANAGVYCIDSNWNKLSTLFNESARSYNRLVKEIDEYEIKTKASAFIHNRYSLEEYSSMWNMNNDVDRKSVEGFIANTNKQIKRIEKFNTHLKIIKKDGRNLEHNWEKLAEYCYDEDQYDNYKIAYKNYERSASNLKKTKELIESLKVTKAHYYTELEFFVKTKELSK</sequence>
<protein>
    <recommendedName>
        <fullName evidence="5">ATPase</fullName>
    </recommendedName>
</protein>
<evidence type="ECO:0000313" key="3">
    <source>
        <dbReference type="EMBL" id="MDB1125746.1"/>
    </source>
</evidence>
<feature type="chain" id="PRO_5045840277" description="ATPase" evidence="2">
    <location>
        <begin position="20"/>
        <end position="183"/>
    </location>
</feature>
<feature type="coiled-coil region" evidence="1">
    <location>
        <begin position="134"/>
        <end position="161"/>
    </location>
</feature>
<keyword evidence="1" id="KW-0175">Coiled coil</keyword>
<gene>
    <name evidence="3" type="ORF">PGX00_19620</name>
</gene>
<organism evidence="3 4">
    <name type="scientific">Vibrio algarum</name>
    <dbReference type="NCBI Taxonomy" id="3020714"/>
    <lineage>
        <taxon>Bacteria</taxon>
        <taxon>Pseudomonadati</taxon>
        <taxon>Pseudomonadota</taxon>
        <taxon>Gammaproteobacteria</taxon>
        <taxon>Vibrionales</taxon>
        <taxon>Vibrionaceae</taxon>
        <taxon>Vibrio</taxon>
    </lineage>
</organism>
<evidence type="ECO:0008006" key="5">
    <source>
        <dbReference type="Google" id="ProtNLM"/>
    </source>
</evidence>
<reference evidence="3 4" key="1">
    <citation type="submission" date="2023-01" db="EMBL/GenBank/DDBJ databases">
        <title>Vibrio sp. KJ40-1 sp.nov, isolated from marine algae.</title>
        <authorList>
            <person name="Butt M."/>
            <person name="Kim J.M.J."/>
            <person name="Jeon C.O.C."/>
        </authorList>
    </citation>
    <scope>NUCLEOTIDE SEQUENCE [LARGE SCALE GENOMIC DNA]</scope>
    <source>
        <strain evidence="3 4">KJ40-1</strain>
    </source>
</reference>
<dbReference type="EMBL" id="JAQLOI010000003">
    <property type="protein sequence ID" value="MDB1125746.1"/>
    <property type="molecule type" value="Genomic_DNA"/>
</dbReference>
<evidence type="ECO:0000313" key="4">
    <source>
        <dbReference type="Proteomes" id="UP001210678"/>
    </source>
</evidence>
<keyword evidence="2" id="KW-0732">Signal</keyword>
<proteinExistence type="predicted"/>
<dbReference type="RefSeq" id="WP_272139730.1">
    <property type="nucleotide sequence ID" value="NZ_JAQLOI010000003.1"/>
</dbReference>
<feature type="signal peptide" evidence="2">
    <location>
        <begin position="1"/>
        <end position="19"/>
    </location>
</feature>
<name>A0ABT4YW10_9VIBR</name>